<organism evidence="2">
    <name type="scientific">Tanacetum cinerariifolium</name>
    <name type="common">Dalmatian daisy</name>
    <name type="synonym">Chrysanthemum cinerariifolium</name>
    <dbReference type="NCBI Taxonomy" id="118510"/>
    <lineage>
        <taxon>Eukaryota</taxon>
        <taxon>Viridiplantae</taxon>
        <taxon>Streptophyta</taxon>
        <taxon>Embryophyta</taxon>
        <taxon>Tracheophyta</taxon>
        <taxon>Spermatophyta</taxon>
        <taxon>Magnoliopsida</taxon>
        <taxon>eudicotyledons</taxon>
        <taxon>Gunneridae</taxon>
        <taxon>Pentapetalae</taxon>
        <taxon>asterids</taxon>
        <taxon>campanulids</taxon>
        <taxon>Asterales</taxon>
        <taxon>Asteraceae</taxon>
        <taxon>Asteroideae</taxon>
        <taxon>Anthemideae</taxon>
        <taxon>Anthemidinae</taxon>
        <taxon>Tanacetum</taxon>
    </lineage>
</organism>
<name>A0A6L2JCN3_TANCI</name>
<comment type="caution">
    <text evidence="2">The sequence shown here is derived from an EMBL/GenBank/DDBJ whole genome shotgun (WGS) entry which is preliminary data.</text>
</comment>
<reference evidence="2" key="1">
    <citation type="journal article" date="2019" name="Sci. Rep.">
        <title>Draft genome of Tanacetum cinerariifolium, the natural source of mosquito coil.</title>
        <authorList>
            <person name="Yamashiro T."/>
            <person name="Shiraishi A."/>
            <person name="Satake H."/>
            <person name="Nakayama K."/>
        </authorList>
    </citation>
    <scope>NUCLEOTIDE SEQUENCE</scope>
</reference>
<evidence type="ECO:0000313" key="2">
    <source>
        <dbReference type="EMBL" id="GEU33434.1"/>
    </source>
</evidence>
<sequence>MGTVSFENDHFAAITGYGDYVHGNVTICHVCYVEGLGHNLFLVGQFCDGDLEVAFRSKICYVRNLEGEDLLIGARDSNLYTISISDMAASFPVCLMSKSTSTKSCPMCEEYFEKRSQAVSTNSDAPTTLYNEDIPSPSVVVKTMKLLLHPLTHTWRKARLLEQVIGNPSKPFMTISRLNTNAKVCMYALTVSTAKPKNIKEAMKYHSWIELMQEELHPFERLNVWELVARPVDKNIIRVKWLLKNKTDAENTVIRNKSKLVAKGYHQEEGIDFEESFTSVPRFKAVRMFIAYDAHKNFTIFQMDVKTAFRNGSLK</sequence>
<feature type="domain" description="Reverse transcriptase Ty1/copia-type" evidence="1">
    <location>
        <begin position="223"/>
        <end position="314"/>
    </location>
</feature>
<dbReference type="InterPro" id="IPR013103">
    <property type="entry name" value="RVT_2"/>
</dbReference>
<gene>
    <name evidence="2" type="ORF">Tci_005412</name>
</gene>
<dbReference type="AlphaFoldDB" id="A0A6L2JCN3"/>
<protein>
    <submittedName>
        <fullName evidence="2">Retrovirus-related Pol polyprotein from transposon TNT 1-94</fullName>
    </submittedName>
</protein>
<dbReference type="EMBL" id="BKCJ010000464">
    <property type="protein sequence ID" value="GEU33434.1"/>
    <property type="molecule type" value="Genomic_DNA"/>
</dbReference>
<proteinExistence type="predicted"/>
<dbReference type="Pfam" id="PF07727">
    <property type="entry name" value="RVT_2"/>
    <property type="match status" value="1"/>
</dbReference>
<evidence type="ECO:0000259" key="1">
    <source>
        <dbReference type="Pfam" id="PF07727"/>
    </source>
</evidence>
<accession>A0A6L2JCN3</accession>